<accession>A0A8K1LEV4</accession>
<name>A0A8K1LEV4_9PASS</name>
<protein>
    <submittedName>
        <fullName evidence="2">Uncharacterized protein</fullName>
    </submittedName>
</protein>
<proteinExistence type="predicted"/>
<organism evidence="2 3">
    <name type="scientific">Zosterops borbonicus</name>
    <dbReference type="NCBI Taxonomy" id="364589"/>
    <lineage>
        <taxon>Eukaryota</taxon>
        <taxon>Metazoa</taxon>
        <taxon>Chordata</taxon>
        <taxon>Craniata</taxon>
        <taxon>Vertebrata</taxon>
        <taxon>Euteleostomi</taxon>
        <taxon>Archelosauria</taxon>
        <taxon>Archosauria</taxon>
        <taxon>Dinosauria</taxon>
        <taxon>Saurischia</taxon>
        <taxon>Theropoda</taxon>
        <taxon>Coelurosauria</taxon>
        <taxon>Aves</taxon>
        <taxon>Neognathae</taxon>
        <taxon>Neoaves</taxon>
        <taxon>Telluraves</taxon>
        <taxon>Australaves</taxon>
        <taxon>Passeriformes</taxon>
        <taxon>Sylvioidea</taxon>
        <taxon>Zosteropidae</taxon>
        <taxon>Zosterops</taxon>
    </lineage>
</organism>
<feature type="region of interest" description="Disordered" evidence="1">
    <location>
        <begin position="69"/>
        <end position="96"/>
    </location>
</feature>
<reference evidence="2" key="1">
    <citation type="submission" date="2019-04" db="EMBL/GenBank/DDBJ databases">
        <title>Genome assembly of Zosterops borbonicus 15179.</title>
        <authorList>
            <person name="Leroy T."/>
            <person name="Anselmetti Y."/>
            <person name="Tilak M.-K."/>
            <person name="Nabholz B."/>
        </authorList>
    </citation>
    <scope>NUCLEOTIDE SEQUENCE</scope>
    <source>
        <strain evidence="2">HGM_15179</strain>
        <tissue evidence="2">Muscle</tissue>
    </source>
</reference>
<keyword evidence="3" id="KW-1185">Reference proteome</keyword>
<dbReference type="Proteomes" id="UP000796761">
    <property type="component" value="Unassembled WGS sequence"/>
</dbReference>
<evidence type="ECO:0000313" key="2">
    <source>
        <dbReference type="EMBL" id="TRZ11236.1"/>
    </source>
</evidence>
<gene>
    <name evidence="2" type="ORF">HGM15179_015877</name>
</gene>
<evidence type="ECO:0000256" key="1">
    <source>
        <dbReference type="SAM" id="MobiDB-lite"/>
    </source>
</evidence>
<comment type="caution">
    <text evidence="2">The sequence shown here is derived from an EMBL/GenBank/DDBJ whole genome shotgun (WGS) entry which is preliminary data.</text>
</comment>
<dbReference type="AlphaFoldDB" id="A0A8K1LEV4"/>
<feature type="compositionally biased region" description="Polar residues" evidence="1">
    <location>
        <begin position="80"/>
        <end position="96"/>
    </location>
</feature>
<evidence type="ECO:0000313" key="3">
    <source>
        <dbReference type="Proteomes" id="UP000796761"/>
    </source>
</evidence>
<dbReference type="EMBL" id="SWJQ01000742">
    <property type="protein sequence ID" value="TRZ11236.1"/>
    <property type="molecule type" value="Genomic_DNA"/>
</dbReference>
<sequence length="96" mass="10479">MTMEELDLYRRSEILGITEEFGNQGRPGPQLWRLLEKEHFALGKPTNSGDAVTTRVCGRTQVESLEMAAAAGREKKGGATNASEGVTGQRQFQQPG</sequence>